<comment type="caution">
    <text evidence="2">The sequence shown here is derived from an EMBL/GenBank/DDBJ whole genome shotgun (WGS) entry which is preliminary data.</text>
</comment>
<reference evidence="3" key="1">
    <citation type="submission" date="2018-05" db="EMBL/GenBank/DDBJ databases">
        <title>Zavarzinia sp. HR-AS.</title>
        <authorList>
            <person name="Lee Y."/>
            <person name="Jeon C.O."/>
        </authorList>
    </citation>
    <scope>NUCLEOTIDE SEQUENCE [LARGE SCALE GENOMIC DNA]</scope>
    <source>
        <strain evidence="3">DSM 1231</strain>
    </source>
</reference>
<evidence type="ECO:0000313" key="2">
    <source>
        <dbReference type="EMBL" id="PWR21677.1"/>
    </source>
</evidence>
<dbReference type="Pfam" id="PF00391">
    <property type="entry name" value="PEP-utilizers"/>
    <property type="match status" value="1"/>
</dbReference>
<organism evidence="2 3">
    <name type="scientific">Zavarzinia compransoris</name>
    <dbReference type="NCBI Taxonomy" id="1264899"/>
    <lineage>
        <taxon>Bacteria</taxon>
        <taxon>Pseudomonadati</taxon>
        <taxon>Pseudomonadota</taxon>
        <taxon>Alphaproteobacteria</taxon>
        <taxon>Rhodospirillales</taxon>
        <taxon>Zavarziniaceae</taxon>
        <taxon>Zavarzinia</taxon>
    </lineage>
</organism>
<dbReference type="SUPFAM" id="SSF52009">
    <property type="entry name" value="Phosphohistidine domain"/>
    <property type="match status" value="1"/>
</dbReference>
<dbReference type="Proteomes" id="UP000246077">
    <property type="component" value="Unassembled WGS sequence"/>
</dbReference>
<dbReference type="Gene3D" id="3.50.30.10">
    <property type="entry name" value="Phosphohistidine domain"/>
    <property type="match status" value="1"/>
</dbReference>
<dbReference type="OrthoDB" id="9765468at2"/>
<accession>A0A317E3R8</accession>
<dbReference type="RefSeq" id="WP_109920322.1">
    <property type="nucleotide sequence ID" value="NZ_QGLF01000002.1"/>
</dbReference>
<dbReference type="AlphaFoldDB" id="A0A317E3R8"/>
<name>A0A317E3R8_9PROT</name>
<dbReference type="InterPro" id="IPR008279">
    <property type="entry name" value="PEP-util_enz_mobile_dom"/>
</dbReference>
<proteinExistence type="predicted"/>
<dbReference type="GO" id="GO:0016772">
    <property type="term" value="F:transferase activity, transferring phosphorus-containing groups"/>
    <property type="evidence" value="ECO:0007669"/>
    <property type="project" value="InterPro"/>
</dbReference>
<dbReference type="InterPro" id="IPR036637">
    <property type="entry name" value="Phosphohistidine_dom_sf"/>
</dbReference>
<sequence length="138" mass="14943">MSVIAQGYNSFETAKQPEGEIIFLPNPQSVIKLIQSGKLRQHILLVQGGTTTFLSPALTMGAIGVVTLSGAPESHLGILSREFQMPCVMTTHLVDSDSRYVTGGNNDAHFKSVIDRLQGRRVRLDCSGVEYGKIVEVA</sequence>
<keyword evidence="3" id="KW-1185">Reference proteome</keyword>
<gene>
    <name evidence="2" type="ORF">DKG75_06660</name>
</gene>
<evidence type="ECO:0000259" key="1">
    <source>
        <dbReference type="Pfam" id="PF00391"/>
    </source>
</evidence>
<protein>
    <recommendedName>
        <fullName evidence="1">PEP-utilising enzyme mobile domain-containing protein</fullName>
    </recommendedName>
</protein>
<dbReference type="EMBL" id="QGLF01000002">
    <property type="protein sequence ID" value="PWR21677.1"/>
    <property type="molecule type" value="Genomic_DNA"/>
</dbReference>
<feature type="domain" description="PEP-utilising enzyme mobile" evidence="1">
    <location>
        <begin position="50"/>
        <end position="96"/>
    </location>
</feature>
<evidence type="ECO:0000313" key="3">
    <source>
        <dbReference type="Proteomes" id="UP000246077"/>
    </source>
</evidence>